<dbReference type="EMBL" id="SRPO01000166">
    <property type="protein sequence ID" value="KAG5937972.1"/>
    <property type="molecule type" value="Genomic_DNA"/>
</dbReference>
<keyword evidence="3" id="KW-1185">Reference proteome</keyword>
<dbReference type="AlphaFoldDB" id="A0A9P7MCN2"/>
<dbReference type="OrthoDB" id="10425202at2759"/>
<evidence type="ECO:0000313" key="2">
    <source>
        <dbReference type="EMBL" id="KAG5937972.1"/>
    </source>
</evidence>
<reference evidence="2 3" key="1">
    <citation type="journal article" date="2020" name="bioRxiv">
        <title>Whole genome comparisons of ergot fungi reveals the divergence and evolution of species within the genus Claviceps are the result of varying mechanisms driving genome evolution and host range expansion.</title>
        <authorList>
            <person name="Wyka S.A."/>
            <person name="Mondo S.J."/>
            <person name="Liu M."/>
            <person name="Dettman J."/>
            <person name="Nalam V."/>
            <person name="Broders K.D."/>
        </authorList>
    </citation>
    <scope>NUCLEOTIDE SEQUENCE [LARGE SCALE GENOMIC DNA]</scope>
    <source>
        <strain evidence="2 3">CCC 1485</strain>
    </source>
</reference>
<evidence type="ECO:0000256" key="1">
    <source>
        <dbReference type="SAM" id="MobiDB-lite"/>
    </source>
</evidence>
<name>A0A9P7MCN2_9HYPO</name>
<comment type="caution">
    <text evidence="2">The sequence shown here is derived from an EMBL/GenBank/DDBJ whole genome shotgun (WGS) entry which is preliminary data.</text>
</comment>
<evidence type="ECO:0000313" key="3">
    <source>
        <dbReference type="Proteomes" id="UP000706124"/>
    </source>
</evidence>
<sequence length="165" mass="18248">MSPKQRLAWRTPKSVINEWHLDTYGHGITERPDPTPDWKETEALQVRKLDDITQDIEVSEQTSAIDQLTQIVSLAFPEENETIALPFNPTTVDIQRAGRETSEPLSSTPTGEDSDSESGNPTPYIGLLTPEATPPPNEDGQSRSNSDIIGFRCPANVDDFITTGR</sequence>
<feature type="region of interest" description="Disordered" evidence="1">
    <location>
        <begin position="88"/>
        <end position="165"/>
    </location>
</feature>
<gene>
    <name evidence="2" type="ORF">E4U60_001576</name>
</gene>
<dbReference type="Proteomes" id="UP000706124">
    <property type="component" value="Unassembled WGS sequence"/>
</dbReference>
<accession>A0A9P7MCN2</accession>
<protein>
    <submittedName>
        <fullName evidence="2">Uncharacterized protein</fullName>
    </submittedName>
</protein>
<organism evidence="2 3">
    <name type="scientific">Claviceps pazoutovae</name>
    <dbReference type="NCBI Taxonomy" id="1649127"/>
    <lineage>
        <taxon>Eukaryota</taxon>
        <taxon>Fungi</taxon>
        <taxon>Dikarya</taxon>
        <taxon>Ascomycota</taxon>
        <taxon>Pezizomycotina</taxon>
        <taxon>Sordariomycetes</taxon>
        <taxon>Hypocreomycetidae</taxon>
        <taxon>Hypocreales</taxon>
        <taxon>Clavicipitaceae</taxon>
        <taxon>Claviceps</taxon>
    </lineage>
</organism>
<feature type="compositionally biased region" description="Polar residues" evidence="1">
    <location>
        <begin position="103"/>
        <end position="121"/>
    </location>
</feature>
<proteinExistence type="predicted"/>